<evidence type="ECO:0000256" key="9">
    <source>
        <dbReference type="ARBA" id="ARBA00023235"/>
    </source>
</evidence>
<comment type="pathway">
    <text evidence="2">Nucleotide-sugar biosynthesis; GDP-alpha-D-mannose biosynthesis; alpha-D-mannose 1-phosphate from D-fructose 6-phosphate: step 2/2.</text>
</comment>
<dbReference type="PANTHER" id="PTHR10466">
    <property type="entry name" value="PHOSPHOMANNOMUTASE"/>
    <property type="match status" value="1"/>
</dbReference>
<keyword evidence="6" id="KW-0963">Cytoplasm</keyword>
<comment type="similarity">
    <text evidence="3">Belongs to the eukaryotic PMM family.</text>
</comment>
<evidence type="ECO:0000313" key="13">
    <source>
        <dbReference type="EMBL" id="OGG68198.1"/>
    </source>
</evidence>
<evidence type="ECO:0000256" key="1">
    <source>
        <dbReference type="ARBA" id="ARBA00004496"/>
    </source>
</evidence>
<comment type="cofactor">
    <cofactor evidence="12">
        <name>Mg(2+)</name>
        <dbReference type="ChEBI" id="CHEBI:18420"/>
    </cofactor>
</comment>
<feature type="binding site" evidence="11">
    <location>
        <position position="178"/>
    </location>
    <ligand>
        <name>alpha-D-mannose 1-phosphate</name>
        <dbReference type="ChEBI" id="CHEBI:58409"/>
    </ligand>
</feature>
<dbReference type="Gene3D" id="3.30.1240.20">
    <property type="match status" value="1"/>
</dbReference>
<dbReference type="Gene3D" id="3.40.50.1000">
    <property type="entry name" value="HAD superfamily/HAD-like"/>
    <property type="match status" value="1"/>
</dbReference>
<feature type="binding site" evidence="11">
    <location>
        <position position="180"/>
    </location>
    <ligand>
        <name>alpha-D-mannose 1-phosphate</name>
        <dbReference type="ChEBI" id="CHEBI:58409"/>
    </ligand>
</feature>
<comment type="subunit">
    <text evidence="4">Homodimer.</text>
</comment>
<evidence type="ECO:0000256" key="11">
    <source>
        <dbReference type="PIRSR" id="PIRSR605002-2"/>
    </source>
</evidence>
<evidence type="ECO:0000256" key="4">
    <source>
        <dbReference type="ARBA" id="ARBA00011738"/>
    </source>
</evidence>
<dbReference type="NCBIfam" id="TIGR01484">
    <property type="entry name" value="HAD-SF-IIB"/>
    <property type="match status" value="1"/>
</dbReference>
<keyword evidence="8 12" id="KW-0460">Magnesium</keyword>
<dbReference type="GO" id="GO:0005829">
    <property type="term" value="C:cytosol"/>
    <property type="evidence" value="ECO:0007669"/>
    <property type="project" value="TreeGrafter"/>
</dbReference>
<feature type="active site" description="Nucleophile" evidence="10">
    <location>
        <position position="8"/>
    </location>
</feature>
<proteinExistence type="inferred from homology"/>
<comment type="subcellular location">
    <subcellularLocation>
        <location evidence="1">Cytoplasm</location>
    </subcellularLocation>
</comment>
<keyword evidence="9" id="KW-0413">Isomerase</keyword>
<evidence type="ECO:0000256" key="12">
    <source>
        <dbReference type="PIRSR" id="PIRSR605002-3"/>
    </source>
</evidence>
<feature type="active site" description="Proton donor/acceptor" evidence="10">
    <location>
        <position position="10"/>
    </location>
</feature>
<dbReference type="EC" id="5.4.2.8" evidence="5"/>
<feature type="binding site" evidence="11">
    <location>
        <position position="127"/>
    </location>
    <ligand>
        <name>alpha-D-mannose 1-phosphate</name>
        <dbReference type="ChEBI" id="CHEBI:58409"/>
    </ligand>
</feature>
<dbReference type="PANTHER" id="PTHR10466:SF0">
    <property type="entry name" value="PHOSPHOMANNOMUTASE"/>
    <property type="match status" value="1"/>
</dbReference>
<dbReference type="InterPro" id="IPR023214">
    <property type="entry name" value="HAD_sf"/>
</dbReference>
<dbReference type="GO" id="GO:0006013">
    <property type="term" value="P:mannose metabolic process"/>
    <property type="evidence" value="ECO:0007669"/>
    <property type="project" value="TreeGrafter"/>
</dbReference>
<dbReference type="GO" id="GO:0016791">
    <property type="term" value="F:phosphatase activity"/>
    <property type="evidence" value="ECO:0007669"/>
    <property type="project" value="UniProtKB-ARBA"/>
</dbReference>
<dbReference type="EMBL" id="MFLM01000012">
    <property type="protein sequence ID" value="OGG68198.1"/>
    <property type="molecule type" value="Genomic_DNA"/>
</dbReference>
<feature type="binding site" evidence="12">
    <location>
        <position position="8"/>
    </location>
    <ligand>
        <name>Mg(2+)</name>
        <dbReference type="ChEBI" id="CHEBI:18420"/>
        <label>1</label>
    </ligand>
</feature>
<organism evidence="13 14">
    <name type="scientific">Candidatus Kaiserbacteria bacterium RIFCSPHIGHO2_02_FULL_56_30</name>
    <dbReference type="NCBI Taxonomy" id="1798499"/>
    <lineage>
        <taxon>Bacteria</taxon>
        <taxon>Candidatus Kaiseribacteriota</taxon>
    </lineage>
</organism>
<dbReference type="InterPro" id="IPR043169">
    <property type="entry name" value="PMM_cap"/>
</dbReference>
<keyword evidence="7 12" id="KW-0479">Metal-binding</keyword>
<dbReference type="Pfam" id="PF08282">
    <property type="entry name" value="Hydrolase_3"/>
    <property type="match status" value="1"/>
</dbReference>
<dbReference type="Proteomes" id="UP000177107">
    <property type="component" value="Unassembled WGS sequence"/>
</dbReference>
<dbReference type="InterPro" id="IPR005002">
    <property type="entry name" value="PMM"/>
</dbReference>
<accession>A0A1F6E3H3</accession>
<feature type="binding site" evidence="12">
    <location>
        <position position="211"/>
    </location>
    <ligand>
        <name>Mg(2+)</name>
        <dbReference type="ChEBI" id="CHEBI:18420"/>
        <label>1</label>
    </ligand>
</feature>
<dbReference type="InterPro" id="IPR036412">
    <property type="entry name" value="HAD-like_sf"/>
</dbReference>
<evidence type="ECO:0000256" key="2">
    <source>
        <dbReference type="ARBA" id="ARBA00004699"/>
    </source>
</evidence>
<dbReference type="STRING" id="1798499.A3C95_02245"/>
<dbReference type="InterPro" id="IPR006379">
    <property type="entry name" value="HAD-SF_hydro_IIB"/>
</dbReference>
<evidence type="ECO:0000256" key="10">
    <source>
        <dbReference type="PIRSR" id="PIRSR605002-1"/>
    </source>
</evidence>
<dbReference type="GO" id="GO:0009298">
    <property type="term" value="P:GDP-mannose biosynthetic process"/>
    <property type="evidence" value="ECO:0007669"/>
    <property type="project" value="UniProtKB-UniPathway"/>
</dbReference>
<evidence type="ECO:0000256" key="5">
    <source>
        <dbReference type="ARBA" id="ARBA00012730"/>
    </source>
</evidence>
<dbReference type="GO" id="GO:0046872">
    <property type="term" value="F:metal ion binding"/>
    <property type="evidence" value="ECO:0007669"/>
    <property type="project" value="UniProtKB-KW"/>
</dbReference>
<evidence type="ECO:0000256" key="8">
    <source>
        <dbReference type="ARBA" id="ARBA00022842"/>
    </source>
</evidence>
<sequence length="248" mass="27120">MPPLVMFDLDQTLTESKQPLTPHMAELLARLLVKTRVAVISGGGLPQFLKQVVDQLSPDVKLSHLYLLPTSGAALYEWRDGAWQKVYEEELSEKDAAKVARAIRAVAAETGLVDFSIPSYGERIEYRGSQVTFSANGQEAPLEIKARWDPDKSKRRMLQKALSACLPDFSVGMGGSNSVDITYKGIDKAYGLTKLAERLNVPVREIVYVGDQLTPGGNDEAVLRTLAKTRAVNGPSETALFIASLLSE</sequence>
<evidence type="ECO:0000313" key="14">
    <source>
        <dbReference type="Proteomes" id="UP000177107"/>
    </source>
</evidence>
<dbReference type="GO" id="GO:0006487">
    <property type="term" value="P:protein N-linked glycosylation"/>
    <property type="evidence" value="ECO:0007669"/>
    <property type="project" value="TreeGrafter"/>
</dbReference>
<evidence type="ECO:0000256" key="3">
    <source>
        <dbReference type="ARBA" id="ARBA00009736"/>
    </source>
</evidence>
<dbReference type="UniPathway" id="UPA00126">
    <property type="reaction ID" value="UER00424"/>
</dbReference>
<reference evidence="13 14" key="1">
    <citation type="journal article" date="2016" name="Nat. Commun.">
        <title>Thousands of microbial genomes shed light on interconnected biogeochemical processes in an aquifer system.</title>
        <authorList>
            <person name="Anantharaman K."/>
            <person name="Brown C.T."/>
            <person name="Hug L.A."/>
            <person name="Sharon I."/>
            <person name="Castelle C.J."/>
            <person name="Probst A.J."/>
            <person name="Thomas B.C."/>
            <person name="Singh A."/>
            <person name="Wilkins M.J."/>
            <person name="Karaoz U."/>
            <person name="Brodie E.L."/>
            <person name="Williams K.H."/>
            <person name="Hubbard S.S."/>
            <person name="Banfield J.F."/>
        </authorList>
    </citation>
    <scope>NUCLEOTIDE SEQUENCE [LARGE SCALE GENOMIC DNA]</scope>
</reference>
<name>A0A1F6E3H3_9BACT</name>
<evidence type="ECO:0000256" key="7">
    <source>
        <dbReference type="ARBA" id="ARBA00022723"/>
    </source>
</evidence>
<comment type="caution">
    <text evidence="13">The sequence shown here is derived from an EMBL/GenBank/DDBJ whole genome shotgun (WGS) entry which is preliminary data.</text>
</comment>
<evidence type="ECO:0000256" key="6">
    <source>
        <dbReference type="ARBA" id="ARBA00022490"/>
    </source>
</evidence>
<feature type="binding site" evidence="12">
    <location>
        <position position="10"/>
    </location>
    <ligand>
        <name>Mg(2+)</name>
        <dbReference type="ChEBI" id="CHEBI:18420"/>
        <label>1</label>
    </ligand>
</feature>
<dbReference type="GO" id="GO:0004615">
    <property type="term" value="F:phosphomannomutase activity"/>
    <property type="evidence" value="ECO:0007669"/>
    <property type="project" value="UniProtKB-EC"/>
</dbReference>
<gene>
    <name evidence="13" type="ORF">A3C95_02245</name>
</gene>
<dbReference type="SUPFAM" id="SSF56784">
    <property type="entry name" value="HAD-like"/>
    <property type="match status" value="1"/>
</dbReference>
<protein>
    <recommendedName>
        <fullName evidence="5">phosphomannomutase</fullName>
        <ecNumber evidence="5">5.4.2.8</ecNumber>
    </recommendedName>
</protein>
<dbReference type="AlphaFoldDB" id="A0A1F6E3H3"/>